<dbReference type="Gene3D" id="3.20.20.70">
    <property type="entry name" value="Aldolase class I"/>
    <property type="match status" value="1"/>
</dbReference>
<keyword evidence="4 9" id="KW-0949">S-adenosyl-L-methionine</keyword>
<evidence type="ECO:0000256" key="4">
    <source>
        <dbReference type="ARBA" id="ARBA00022691"/>
    </source>
</evidence>
<evidence type="ECO:0000256" key="3">
    <source>
        <dbReference type="ARBA" id="ARBA00022617"/>
    </source>
</evidence>
<dbReference type="InterPro" id="IPR013785">
    <property type="entry name" value="Aldolase_TIM"/>
</dbReference>
<dbReference type="Pfam" id="PF04055">
    <property type="entry name" value="Radical_SAM"/>
    <property type="match status" value="1"/>
</dbReference>
<dbReference type="CDD" id="cd01335">
    <property type="entry name" value="Radical_SAM"/>
    <property type="match status" value="1"/>
</dbReference>
<dbReference type="PROSITE" id="PS51918">
    <property type="entry name" value="RADICAL_SAM"/>
    <property type="match status" value="1"/>
</dbReference>
<evidence type="ECO:0000256" key="9">
    <source>
        <dbReference type="RuleBase" id="RU364116"/>
    </source>
</evidence>
<dbReference type="GO" id="GO:0046872">
    <property type="term" value="F:metal ion binding"/>
    <property type="evidence" value="ECO:0007669"/>
    <property type="project" value="UniProtKB-UniRule"/>
</dbReference>
<proteinExistence type="inferred from homology"/>
<dbReference type="GO" id="GO:0006779">
    <property type="term" value="P:porphyrin-containing compound biosynthetic process"/>
    <property type="evidence" value="ECO:0007669"/>
    <property type="project" value="InterPro"/>
</dbReference>
<dbReference type="GO" id="GO:0005737">
    <property type="term" value="C:cytoplasm"/>
    <property type="evidence" value="ECO:0007669"/>
    <property type="project" value="UniProtKB-SubCell"/>
</dbReference>
<keyword evidence="12" id="KW-1185">Reference proteome</keyword>
<dbReference type="InterPro" id="IPR058240">
    <property type="entry name" value="rSAM_sf"/>
</dbReference>
<dbReference type="RefSeq" id="WP_084576867.1">
    <property type="nucleotide sequence ID" value="NZ_CP155572.1"/>
</dbReference>
<dbReference type="SFLD" id="SFLDS00029">
    <property type="entry name" value="Radical_SAM"/>
    <property type="match status" value="1"/>
</dbReference>
<dbReference type="SFLD" id="SFLDG01082">
    <property type="entry name" value="B12-binding_domain_containing"/>
    <property type="match status" value="1"/>
</dbReference>
<dbReference type="PANTHER" id="PTHR13932:SF5">
    <property type="entry name" value="RADICAL S-ADENOSYL METHIONINE DOMAIN-CONTAINING PROTEIN 1, MITOCHONDRIAL"/>
    <property type="match status" value="1"/>
</dbReference>
<reference evidence="11 12" key="1">
    <citation type="submission" date="2017-04" db="EMBL/GenBank/DDBJ databases">
        <authorList>
            <person name="Afonso C.L."/>
            <person name="Miller P.J."/>
            <person name="Scott M.A."/>
            <person name="Spackman E."/>
            <person name="Goraichik I."/>
            <person name="Dimitrov K.M."/>
            <person name="Suarez D.L."/>
            <person name="Swayne D.E."/>
        </authorList>
    </citation>
    <scope>NUCLEOTIDE SEQUENCE [LARGE SCALE GENOMIC DNA]</scope>
    <source>
        <strain evidence="11 12">DSM 5090</strain>
    </source>
</reference>
<dbReference type="Proteomes" id="UP000192738">
    <property type="component" value="Unassembled WGS sequence"/>
</dbReference>
<keyword evidence="8 9" id="KW-0143">Chaperone</keyword>
<name>A0A1W2D8G1_9FIRM</name>
<dbReference type="InterPro" id="IPR006638">
    <property type="entry name" value="Elp3/MiaA/NifB-like_rSAM"/>
</dbReference>
<evidence type="ECO:0000256" key="1">
    <source>
        <dbReference type="ARBA" id="ARBA00006100"/>
    </source>
</evidence>
<dbReference type="EMBL" id="FWXI01000014">
    <property type="protein sequence ID" value="SMC93673.1"/>
    <property type="molecule type" value="Genomic_DNA"/>
</dbReference>
<keyword evidence="7 9" id="KW-0411">Iron-sulfur</keyword>
<comment type="subcellular location">
    <subcellularLocation>
        <location evidence="9">Cytoplasm</location>
    </subcellularLocation>
</comment>
<dbReference type="SFLD" id="SFLDF00562">
    <property type="entry name" value="HemN-like__clustered_with_heat"/>
    <property type="match status" value="1"/>
</dbReference>
<sequence>MSKLGLYVHIPFCRQKCLYCDFSSYQGVEHLFAAYTAALCQQIAEQGGVLCKSVVDTIYIGGGTPSLLPVQLLEQIMSSLYANFHVSNEAEISMEANPGTVTRAQLSALKAAGINRLSFGVQSFNNELLAGLGRIHQATDSLTAIEYAYAAGFNNISIDLMYGLPGQTFEGFAWELEQAVAVNTSHISVYGLKLEEGTPLAAAYDRGLLKLPDEATEEAMYDHMVDFLPGRGLLRYEISNFARPGLECRHNLKYWQYQPYLGIGAAAHSFLNGERLSNVTGIPEYISAIFEGCSPVVMRETLTNDQSMAEYIFLALRTSQGLTVANFSQLFCVDFFRHFGNIFEKLQRQDLVETDSRRIWLTDRGMKFGNIVFSSFLPD</sequence>
<dbReference type="InterPro" id="IPR007197">
    <property type="entry name" value="rSAM"/>
</dbReference>
<dbReference type="Pfam" id="PF06969">
    <property type="entry name" value="HemN_C"/>
    <property type="match status" value="1"/>
</dbReference>
<dbReference type="SMART" id="SM00729">
    <property type="entry name" value="Elp3"/>
    <property type="match status" value="1"/>
</dbReference>
<dbReference type="OrthoDB" id="9808022at2"/>
<keyword evidence="9" id="KW-0004">4Fe-4S</keyword>
<evidence type="ECO:0000313" key="11">
    <source>
        <dbReference type="EMBL" id="SMC93673.1"/>
    </source>
</evidence>
<keyword evidence="6 9" id="KW-0408">Iron</keyword>
<organism evidence="11 12">
    <name type="scientific">Sporomusa malonica</name>
    <dbReference type="NCBI Taxonomy" id="112901"/>
    <lineage>
        <taxon>Bacteria</taxon>
        <taxon>Bacillati</taxon>
        <taxon>Bacillota</taxon>
        <taxon>Negativicutes</taxon>
        <taxon>Selenomonadales</taxon>
        <taxon>Sporomusaceae</taxon>
        <taxon>Sporomusa</taxon>
    </lineage>
</organism>
<feature type="domain" description="Radical SAM core" evidence="10">
    <location>
        <begin position="1"/>
        <end position="234"/>
    </location>
</feature>
<dbReference type="SFLD" id="SFLDF00288">
    <property type="entry name" value="HemN-like__clustered_with_nucl"/>
    <property type="match status" value="1"/>
</dbReference>
<evidence type="ECO:0000256" key="6">
    <source>
        <dbReference type="ARBA" id="ARBA00023004"/>
    </source>
</evidence>
<dbReference type="STRING" id="112901.SAMN04488500_11435"/>
<dbReference type="SFLD" id="SFLDG01065">
    <property type="entry name" value="anaerobic_coproporphyrinogen-I"/>
    <property type="match status" value="1"/>
</dbReference>
<evidence type="ECO:0000256" key="5">
    <source>
        <dbReference type="ARBA" id="ARBA00022723"/>
    </source>
</evidence>
<dbReference type="PANTHER" id="PTHR13932">
    <property type="entry name" value="COPROPORPHYRINIGEN III OXIDASE"/>
    <property type="match status" value="1"/>
</dbReference>
<keyword evidence="3 9" id="KW-0349">Heme</keyword>
<keyword evidence="5 9" id="KW-0479">Metal-binding</keyword>
<comment type="similarity">
    <text evidence="1">Belongs to the anaerobic coproporphyrinogen-III oxidase family. HemW subfamily.</text>
</comment>
<evidence type="ECO:0000313" key="12">
    <source>
        <dbReference type="Proteomes" id="UP000192738"/>
    </source>
</evidence>
<dbReference type="AlphaFoldDB" id="A0A1W2D8G1"/>
<dbReference type="GO" id="GO:0051539">
    <property type="term" value="F:4 iron, 4 sulfur cluster binding"/>
    <property type="evidence" value="ECO:0007669"/>
    <property type="project" value="UniProtKB-UniRule"/>
</dbReference>
<dbReference type="InterPro" id="IPR034505">
    <property type="entry name" value="Coproporphyrinogen-III_oxidase"/>
</dbReference>
<accession>A0A1W2D8G1</accession>
<dbReference type="SUPFAM" id="SSF102114">
    <property type="entry name" value="Radical SAM enzymes"/>
    <property type="match status" value="1"/>
</dbReference>
<evidence type="ECO:0000256" key="2">
    <source>
        <dbReference type="ARBA" id="ARBA00017228"/>
    </source>
</evidence>
<dbReference type="GO" id="GO:0004109">
    <property type="term" value="F:coproporphyrinogen oxidase activity"/>
    <property type="evidence" value="ECO:0007669"/>
    <property type="project" value="InterPro"/>
</dbReference>
<comment type="function">
    <text evidence="9">Probably acts as a heme chaperone, transferring heme to an unknown acceptor. Binds one molecule of heme per monomer, possibly covalently. Binds 1 [4Fe-4S] cluster. The cluster is coordinated with 3 cysteines and an exchangeable S-adenosyl-L-methionine.</text>
</comment>
<dbReference type="NCBIfam" id="TIGR00539">
    <property type="entry name" value="hemN_rel"/>
    <property type="match status" value="1"/>
</dbReference>
<evidence type="ECO:0000259" key="10">
    <source>
        <dbReference type="PROSITE" id="PS51918"/>
    </source>
</evidence>
<evidence type="ECO:0000256" key="8">
    <source>
        <dbReference type="ARBA" id="ARBA00023186"/>
    </source>
</evidence>
<dbReference type="InterPro" id="IPR010723">
    <property type="entry name" value="HemN_C"/>
</dbReference>
<evidence type="ECO:0000256" key="7">
    <source>
        <dbReference type="ARBA" id="ARBA00023014"/>
    </source>
</evidence>
<keyword evidence="9" id="KW-0963">Cytoplasm</keyword>
<gene>
    <name evidence="11" type="ORF">SAMN04488500_11435</name>
</gene>
<protein>
    <recommendedName>
        <fullName evidence="2 9">Heme chaperone HemW</fullName>
    </recommendedName>
</protein>
<dbReference type="InterPro" id="IPR004559">
    <property type="entry name" value="HemW-like"/>
</dbReference>